<feature type="coiled-coil region" evidence="8">
    <location>
        <begin position="37"/>
        <end position="71"/>
    </location>
</feature>
<evidence type="ECO:0000256" key="4">
    <source>
        <dbReference type="ARBA" id="ARBA00022980"/>
    </source>
</evidence>
<dbReference type="GO" id="GO:1990904">
    <property type="term" value="C:ribonucleoprotein complex"/>
    <property type="evidence" value="ECO:0007669"/>
    <property type="project" value="UniProtKB-KW"/>
</dbReference>
<feature type="domain" description="Ribosomal protein L9" evidence="10">
    <location>
        <begin position="13"/>
        <end position="40"/>
    </location>
</feature>
<dbReference type="OrthoDB" id="9788336at2"/>
<feature type="region of interest" description="Disordered" evidence="9">
    <location>
        <begin position="173"/>
        <end position="201"/>
    </location>
</feature>
<gene>
    <name evidence="7" type="primary">rplI</name>
    <name evidence="11" type="ORF">DFE_1225</name>
</gene>
<dbReference type="FunFam" id="3.40.5.10:FF:000003">
    <property type="entry name" value="50S ribosomal protein L9"/>
    <property type="match status" value="1"/>
</dbReference>
<dbReference type="InterPro" id="IPR036935">
    <property type="entry name" value="Ribosomal_bL9_N_sf"/>
</dbReference>
<dbReference type="Pfam" id="PF01281">
    <property type="entry name" value="Ribosomal_L9_N"/>
    <property type="match status" value="1"/>
</dbReference>
<keyword evidence="8" id="KW-0175">Coiled coil</keyword>
<dbReference type="HAMAP" id="MF_00503">
    <property type="entry name" value="Ribosomal_bL9"/>
    <property type="match status" value="1"/>
</dbReference>
<comment type="function">
    <text evidence="7">Binds to the 23S rRNA.</text>
</comment>
<dbReference type="GO" id="GO:0005840">
    <property type="term" value="C:ribosome"/>
    <property type="evidence" value="ECO:0007669"/>
    <property type="project" value="UniProtKB-KW"/>
</dbReference>
<keyword evidence="12" id="KW-1185">Reference proteome</keyword>
<protein>
    <recommendedName>
        <fullName evidence="6 7">Large ribosomal subunit protein bL9</fullName>
    </recommendedName>
</protein>
<feature type="compositionally biased region" description="Acidic residues" evidence="9">
    <location>
        <begin position="181"/>
        <end position="201"/>
    </location>
</feature>
<dbReference type="InterPro" id="IPR036791">
    <property type="entry name" value="Ribosomal_bL9_C_sf"/>
</dbReference>
<dbReference type="InterPro" id="IPR000244">
    <property type="entry name" value="Ribosomal_bL9"/>
</dbReference>
<dbReference type="NCBIfam" id="TIGR00158">
    <property type="entry name" value="L9"/>
    <property type="match status" value="1"/>
</dbReference>
<dbReference type="InterPro" id="IPR020069">
    <property type="entry name" value="Ribosomal_bL9_C"/>
</dbReference>
<keyword evidence="3 7" id="KW-0694">RNA-binding</keyword>
<evidence type="ECO:0000256" key="3">
    <source>
        <dbReference type="ARBA" id="ARBA00022884"/>
    </source>
</evidence>
<evidence type="ECO:0000256" key="9">
    <source>
        <dbReference type="SAM" id="MobiDB-lite"/>
    </source>
</evidence>
<dbReference type="PANTHER" id="PTHR21368">
    <property type="entry name" value="50S RIBOSOMAL PROTEIN L9"/>
    <property type="match status" value="1"/>
</dbReference>
<dbReference type="SUPFAM" id="SSF55658">
    <property type="entry name" value="L9 N-domain-like"/>
    <property type="match status" value="1"/>
</dbReference>
<evidence type="ECO:0000256" key="6">
    <source>
        <dbReference type="ARBA" id="ARBA00035292"/>
    </source>
</evidence>
<dbReference type="InterPro" id="IPR020594">
    <property type="entry name" value="Ribosomal_bL9_bac/chp"/>
</dbReference>
<dbReference type="GO" id="GO:0006412">
    <property type="term" value="P:translation"/>
    <property type="evidence" value="ECO:0007669"/>
    <property type="project" value="UniProtKB-UniRule"/>
</dbReference>
<comment type="similarity">
    <text evidence="1 7">Belongs to the bacterial ribosomal protein bL9 family.</text>
</comment>
<evidence type="ECO:0000313" key="12">
    <source>
        <dbReference type="Proteomes" id="UP000269883"/>
    </source>
</evidence>
<dbReference type="Proteomes" id="UP000269883">
    <property type="component" value="Chromosome"/>
</dbReference>
<evidence type="ECO:0000256" key="2">
    <source>
        <dbReference type="ARBA" id="ARBA00022730"/>
    </source>
</evidence>
<evidence type="ECO:0000256" key="7">
    <source>
        <dbReference type="HAMAP-Rule" id="MF_00503"/>
    </source>
</evidence>
<dbReference type="GO" id="GO:0019843">
    <property type="term" value="F:rRNA binding"/>
    <property type="evidence" value="ECO:0007669"/>
    <property type="project" value="UniProtKB-UniRule"/>
</dbReference>
<evidence type="ECO:0000259" key="10">
    <source>
        <dbReference type="PROSITE" id="PS00651"/>
    </source>
</evidence>
<dbReference type="AlphaFoldDB" id="A0A2Z6AXI9"/>
<keyword evidence="2 7" id="KW-0699">rRNA-binding</keyword>
<accession>A0A2Z6AXI9</accession>
<dbReference type="SUPFAM" id="SSF55653">
    <property type="entry name" value="Ribosomal protein L9 C-domain"/>
    <property type="match status" value="1"/>
</dbReference>
<dbReference type="EMBL" id="AP017378">
    <property type="protein sequence ID" value="BBD07951.1"/>
    <property type="molecule type" value="Genomic_DNA"/>
</dbReference>
<dbReference type="InterPro" id="IPR020070">
    <property type="entry name" value="Ribosomal_bL9_N"/>
</dbReference>
<evidence type="ECO:0000313" key="11">
    <source>
        <dbReference type="EMBL" id="BBD07951.1"/>
    </source>
</evidence>
<keyword evidence="4 7" id="KW-0689">Ribosomal protein</keyword>
<dbReference type="PROSITE" id="PS00651">
    <property type="entry name" value="RIBOSOMAL_L9"/>
    <property type="match status" value="1"/>
</dbReference>
<dbReference type="InterPro" id="IPR009027">
    <property type="entry name" value="Ribosomal_bL9/RNase_H1_N"/>
</dbReference>
<dbReference type="Pfam" id="PF03948">
    <property type="entry name" value="Ribosomal_L9_C"/>
    <property type="match status" value="1"/>
</dbReference>
<proteinExistence type="inferred from homology"/>
<dbReference type="Gene3D" id="3.10.430.100">
    <property type="entry name" value="Ribosomal protein L9, C-terminal domain"/>
    <property type="match status" value="1"/>
</dbReference>
<organism evidence="11 12">
    <name type="scientific">Desulfovibrio ferrophilus</name>
    <dbReference type="NCBI Taxonomy" id="241368"/>
    <lineage>
        <taxon>Bacteria</taxon>
        <taxon>Pseudomonadati</taxon>
        <taxon>Thermodesulfobacteriota</taxon>
        <taxon>Desulfovibrionia</taxon>
        <taxon>Desulfovibrionales</taxon>
        <taxon>Desulfovibrionaceae</taxon>
        <taxon>Desulfovibrio</taxon>
    </lineage>
</organism>
<evidence type="ECO:0000256" key="1">
    <source>
        <dbReference type="ARBA" id="ARBA00010605"/>
    </source>
</evidence>
<evidence type="ECO:0000256" key="5">
    <source>
        <dbReference type="ARBA" id="ARBA00023274"/>
    </source>
</evidence>
<keyword evidence="5 7" id="KW-0687">Ribonucleoprotein</keyword>
<dbReference type="RefSeq" id="WP_126377649.1">
    <property type="nucleotide sequence ID" value="NZ_AP017378.1"/>
</dbReference>
<dbReference type="GO" id="GO:0003735">
    <property type="term" value="F:structural constituent of ribosome"/>
    <property type="evidence" value="ECO:0007669"/>
    <property type="project" value="InterPro"/>
</dbReference>
<reference evidence="11 12" key="1">
    <citation type="journal article" date="2018" name="Sci. Adv.">
        <title>Multi-heme cytochromes provide a pathway for survival in energy-limited environments.</title>
        <authorList>
            <person name="Deng X."/>
            <person name="Dohmae N."/>
            <person name="Nealson K.H."/>
            <person name="Hashimoto K."/>
            <person name="Okamoto A."/>
        </authorList>
    </citation>
    <scope>NUCLEOTIDE SEQUENCE [LARGE SCALE GENOMIC DNA]</scope>
    <source>
        <strain evidence="11 12">IS5</strain>
    </source>
</reference>
<sequence>MKLILRADVDNLGHLGDIVEVKPGFGRNYLVPQGLAMTATKGNLKAFELERKKLQSEMDSIKSAAQELADKLVESRAIVRVRVGEGDRMYGSVTTANVVDELLEMGIEVDRKKIVLGDPIRALGEYTLPVKLHPDVTCEIKVAVVRHNWVEGEPITIEEAELAASEAKAAALAEEKAAEVETTEEVTASDDAEQADEQPTE</sequence>
<evidence type="ECO:0000256" key="8">
    <source>
        <dbReference type="SAM" id="Coils"/>
    </source>
</evidence>
<dbReference type="KEGG" id="dfl:DFE_1225"/>
<name>A0A2Z6AXI9_9BACT</name>
<dbReference type="Gene3D" id="3.40.5.10">
    <property type="entry name" value="Ribosomal protein L9, N-terminal domain"/>
    <property type="match status" value="1"/>
</dbReference>